<protein>
    <submittedName>
        <fullName evidence="1">Uncharacterized protein</fullName>
    </submittedName>
</protein>
<evidence type="ECO:0000313" key="2">
    <source>
        <dbReference type="EMBL" id="CAL4798758.1"/>
    </source>
</evidence>
<evidence type="ECO:0000313" key="3">
    <source>
        <dbReference type="Proteomes" id="UP001152797"/>
    </source>
</evidence>
<organism evidence="1">
    <name type="scientific">Cladocopium goreaui</name>
    <dbReference type="NCBI Taxonomy" id="2562237"/>
    <lineage>
        <taxon>Eukaryota</taxon>
        <taxon>Sar</taxon>
        <taxon>Alveolata</taxon>
        <taxon>Dinophyceae</taxon>
        <taxon>Suessiales</taxon>
        <taxon>Symbiodiniaceae</taxon>
        <taxon>Cladocopium</taxon>
    </lineage>
</organism>
<comment type="caution">
    <text evidence="1">The sequence shown here is derived from an EMBL/GenBank/DDBJ whole genome shotgun (WGS) entry which is preliminary data.</text>
</comment>
<evidence type="ECO:0000313" key="1">
    <source>
        <dbReference type="EMBL" id="CAI4011446.1"/>
    </source>
</evidence>
<dbReference type="EMBL" id="CAMXCT020005112">
    <property type="protein sequence ID" value="CAL1164821.1"/>
    <property type="molecule type" value="Genomic_DNA"/>
</dbReference>
<proteinExistence type="predicted"/>
<reference evidence="1" key="1">
    <citation type="submission" date="2022-10" db="EMBL/GenBank/DDBJ databases">
        <authorList>
            <person name="Chen Y."/>
            <person name="Dougan E. K."/>
            <person name="Chan C."/>
            <person name="Rhodes N."/>
            <person name="Thang M."/>
        </authorList>
    </citation>
    <scope>NUCLEOTIDE SEQUENCE</scope>
</reference>
<gene>
    <name evidence="1" type="ORF">C1SCF055_LOCUS36607</name>
</gene>
<reference evidence="2 3" key="2">
    <citation type="submission" date="2024-05" db="EMBL/GenBank/DDBJ databases">
        <authorList>
            <person name="Chen Y."/>
            <person name="Shah S."/>
            <person name="Dougan E. K."/>
            <person name="Thang M."/>
            <person name="Chan C."/>
        </authorList>
    </citation>
    <scope>NUCLEOTIDE SEQUENCE [LARGE SCALE GENOMIC DNA]</scope>
</reference>
<dbReference type="EMBL" id="CAMXCT030005112">
    <property type="protein sequence ID" value="CAL4798758.1"/>
    <property type="molecule type" value="Genomic_DNA"/>
</dbReference>
<dbReference type="EMBL" id="CAMXCT010005112">
    <property type="protein sequence ID" value="CAI4011446.1"/>
    <property type="molecule type" value="Genomic_DNA"/>
</dbReference>
<dbReference type="AlphaFoldDB" id="A0A9P1DKY4"/>
<sequence length="308" mass="33661">MLANAGISGEAYEAAIQACVKTSTGSAAVCQMRSAAYLFPDHTEGPIVPIKTVDEVHGHIIALAAGMVQAKLILQGLQRLGQEAWLFPWLWCAKTMDPGFNAWGNGFGRLSELTVEQHFSMLRAQSNNAQLTARAYFKAAARVALKVGKGLKKPHTDSALGVSGLVSPRLEEECLEFCDGPKLKNRGFNPSRKLKAETCRASGGFYPDASDAQLRETLRRNHGSPCSPAALRRELKGLVEEKRASLLFRSLEIIQHDQIFQLDPPDYNLGMSCCAAAKMWQAALSFLAFLALTRYEGTIIATGWWFGT</sequence>
<dbReference type="Proteomes" id="UP001152797">
    <property type="component" value="Unassembled WGS sequence"/>
</dbReference>
<accession>A0A9P1DKY4</accession>
<keyword evidence="3" id="KW-1185">Reference proteome</keyword>
<name>A0A9P1DKY4_9DINO</name>